<feature type="compositionally biased region" description="Low complexity" evidence="1">
    <location>
        <begin position="52"/>
        <end position="67"/>
    </location>
</feature>
<evidence type="ECO:0000313" key="2">
    <source>
        <dbReference type="EMBL" id="PFG19410.1"/>
    </source>
</evidence>
<accession>A0A2A9D0P5</accession>
<proteinExistence type="predicted"/>
<organism evidence="2 3">
    <name type="scientific">Serinibacter salmoneus</name>
    <dbReference type="NCBI Taxonomy" id="556530"/>
    <lineage>
        <taxon>Bacteria</taxon>
        <taxon>Bacillati</taxon>
        <taxon>Actinomycetota</taxon>
        <taxon>Actinomycetes</taxon>
        <taxon>Micrococcales</taxon>
        <taxon>Beutenbergiaceae</taxon>
        <taxon>Serinibacter</taxon>
    </lineage>
</organism>
<dbReference type="AlphaFoldDB" id="A0A2A9D0P5"/>
<dbReference type="RefSeq" id="WP_098468537.1">
    <property type="nucleotide sequence ID" value="NZ_PDJD01000001.1"/>
</dbReference>
<keyword evidence="3" id="KW-1185">Reference proteome</keyword>
<name>A0A2A9D0P5_9MICO</name>
<feature type="compositionally biased region" description="Low complexity" evidence="1">
    <location>
        <begin position="15"/>
        <end position="41"/>
    </location>
</feature>
<dbReference type="Proteomes" id="UP000224915">
    <property type="component" value="Unassembled WGS sequence"/>
</dbReference>
<gene>
    <name evidence="2" type="ORF">ATL40_0970</name>
</gene>
<dbReference type="EMBL" id="PDJD01000001">
    <property type="protein sequence ID" value="PFG19410.1"/>
    <property type="molecule type" value="Genomic_DNA"/>
</dbReference>
<comment type="caution">
    <text evidence="2">The sequence shown here is derived from an EMBL/GenBank/DDBJ whole genome shotgun (WGS) entry which is preliminary data.</text>
</comment>
<evidence type="ECO:0000256" key="1">
    <source>
        <dbReference type="SAM" id="MobiDB-lite"/>
    </source>
</evidence>
<dbReference type="OrthoDB" id="3268823at2"/>
<evidence type="ECO:0000313" key="3">
    <source>
        <dbReference type="Proteomes" id="UP000224915"/>
    </source>
</evidence>
<protein>
    <submittedName>
        <fullName evidence="2">Uncharacterized protein</fullName>
    </submittedName>
</protein>
<reference evidence="2 3" key="1">
    <citation type="submission" date="2017-10" db="EMBL/GenBank/DDBJ databases">
        <title>Sequencing the genomes of 1000 actinobacteria strains.</title>
        <authorList>
            <person name="Klenk H.-P."/>
        </authorList>
    </citation>
    <scope>NUCLEOTIDE SEQUENCE [LARGE SCALE GENOMIC DNA]</scope>
    <source>
        <strain evidence="2 3">DSM 21801</strain>
    </source>
</reference>
<feature type="region of interest" description="Disordered" evidence="1">
    <location>
        <begin position="1"/>
        <end position="79"/>
    </location>
</feature>
<sequence length="245" mass="24964">MSTDRPEDGDDLGDLGDVVVPDDLSSLFADDDAAQPGAPAEPEAEAGGGPDGEATTAADAAPADAAGAGAGAGDEQPAEPKVIRTTAVVLTAVRQAKMLAGLLALTGIEAAVVPSTRGALAVRYVEQLESETDPAELLDGVPRDAEALGAALSVATRSEVVLLAARVDEVGGEVTGQVRARRYRGGQKAGEPPPGLVLAQADPVAERLLIGLVQAPEVTGYISSADLGKQQRGRGLFRRRREEDS</sequence>